<organism evidence="9 10">
    <name type="scientific">Candidatus Saccharicenans subterraneus</name>
    <dbReference type="NCBI Taxonomy" id="2508984"/>
    <lineage>
        <taxon>Bacteria</taxon>
        <taxon>Candidatus Aminicenantota</taxon>
        <taxon>Candidatus Aminicenantia</taxon>
        <taxon>Candidatus Aminicenantales</taxon>
        <taxon>Candidatus Saccharicenantaceae</taxon>
        <taxon>Candidatus Saccharicenans</taxon>
    </lineage>
</organism>
<evidence type="ECO:0000256" key="3">
    <source>
        <dbReference type="ARBA" id="ARBA00022679"/>
    </source>
</evidence>
<evidence type="ECO:0000259" key="8">
    <source>
        <dbReference type="Pfam" id="PF02366"/>
    </source>
</evidence>
<dbReference type="GO" id="GO:0012505">
    <property type="term" value="C:endomembrane system"/>
    <property type="evidence" value="ECO:0007669"/>
    <property type="project" value="UniProtKB-SubCell"/>
</dbReference>
<evidence type="ECO:0000256" key="6">
    <source>
        <dbReference type="ARBA" id="ARBA00023136"/>
    </source>
</evidence>
<feature type="transmembrane region" description="Helical" evidence="7">
    <location>
        <begin position="89"/>
        <end position="108"/>
    </location>
</feature>
<dbReference type="InterPro" id="IPR019962">
    <property type="entry name" value="CHP03663"/>
</dbReference>
<keyword evidence="5 7" id="KW-1133">Transmembrane helix</keyword>
<dbReference type="GO" id="GO:0000030">
    <property type="term" value="F:mannosyltransferase activity"/>
    <property type="evidence" value="ECO:0007669"/>
    <property type="project" value="InterPro"/>
</dbReference>
<dbReference type="NCBIfam" id="TIGR03663">
    <property type="entry name" value="flippase activity-associated protein Agl23"/>
    <property type="match status" value="1"/>
</dbReference>
<dbReference type="InterPro" id="IPR003342">
    <property type="entry name" value="ArnT-like_N"/>
</dbReference>
<feature type="transmembrane region" description="Helical" evidence="7">
    <location>
        <begin position="6"/>
        <end position="23"/>
    </location>
</feature>
<evidence type="ECO:0000256" key="4">
    <source>
        <dbReference type="ARBA" id="ARBA00022692"/>
    </source>
</evidence>
<feature type="domain" description="ArnT-like N-terminal" evidence="8">
    <location>
        <begin position="12"/>
        <end position="246"/>
    </location>
</feature>
<dbReference type="AlphaFoldDB" id="A0A3E2BJL8"/>
<name>A0A3E2BJL8_9BACT</name>
<evidence type="ECO:0000256" key="5">
    <source>
        <dbReference type="ARBA" id="ARBA00022989"/>
    </source>
</evidence>
<accession>A0A3E2BJL8</accession>
<protein>
    <recommendedName>
        <fullName evidence="8">ArnT-like N-terminal domain-containing protein</fullName>
    </recommendedName>
</protein>
<evidence type="ECO:0000313" key="10">
    <source>
        <dbReference type="Proteomes" id="UP000257323"/>
    </source>
</evidence>
<dbReference type="Proteomes" id="UP000257323">
    <property type="component" value="Unassembled WGS sequence"/>
</dbReference>
<feature type="transmembrane region" description="Helical" evidence="7">
    <location>
        <begin position="220"/>
        <end position="242"/>
    </location>
</feature>
<sequence>MKKKTFGYLFVFILIIGLAARLYRLDLRPMHNDEANQAYKFGQLLEKGEYRYDPVDHHGPTLYYFSLPFAWLSGQHTYAELTETTLRGVTVFFGLLVIFLLLSTGKYLSNPEKSWAAFILALSAPVIYFSRFYIQETLFVAFGLGFVFCLWRFARRPNYREAAWLGLAAGLLYATKETSLIILGASVLALVLSWLLSWLKDRRHRGEKARGLGKDSLAAVTGAILPLLSAVLIFAVVSFVFYSSFFRYPQGFIDSFRALTGYAQKAVEAGGHRHGFLYYFSLLLFHKGGPGTPVFSEIPFLLLALYGLVLSFARLSRKPAENFKVYLALFSLVTALAYSAIPYKTPWNLLIFYACFLVMAGIGFNHLLGLIKIRQARIILAGALLIWTAWQAYVVNIYFHSYPDNPYVYAQTSPDFMRLVARVEELSQVSKEGREMLVRVIAPPEETWPLPWYLRKFTRVGYWTASEQVERLEPAEIVILSAGEASKRTESELEAYFSQYFSLRPDVLLVLAVREDLWENYRLRKSASPPIKQ</sequence>
<keyword evidence="6 7" id="KW-0472">Membrane</keyword>
<evidence type="ECO:0000256" key="2">
    <source>
        <dbReference type="ARBA" id="ARBA00022676"/>
    </source>
</evidence>
<keyword evidence="2" id="KW-0328">Glycosyltransferase</keyword>
<evidence type="ECO:0000256" key="7">
    <source>
        <dbReference type="SAM" id="Phobius"/>
    </source>
</evidence>
<dbReference type="Pfam" id="PF02366">
    <property type="entry name" value="PMT"/>
    <property type="match status" value="1"/>
</dbReference>
<dbReference type="GO" id="GO:0006493">
    <property type="term" value="P:protein O-linked glycosylation"/>
    <property type="evidence" value="ECO:0007669"/>
    <property type="project" value="InterPro"/>
</dbReference>
<evidence type="ECO:0000256" key="1">
    <source>
        <dbReference type="ARBA" id="ARBA00004127"/>
    </source>
</evidence>
<dbReference type="PANTHER" id="PTHR41710:SF2">
    <property type="entry name" value="GLYCOSYL TRANSFERASE FAMILY 39_83 DOMAIN-CONTAINING PROTEIN"/>
    <property type="match status" value="1"/>
</dbReference>
<comment type="subcellular location">
    <subcellularLocation>
        <location evidence="1">Endomembrane system</location>
        <topology evidence="1">Multi-pass membrane protein</topology>
    </subcellularLocation>
</comment>
<feature type="transmembrane region" description="Helical" evidence="7">
    <location>
        <begin position="378"/>
        <end position="399"/>
    </location>
</feature>
<dbReference type="EMBL" id="QUAH01000015">
    <property type="protein sequence ID" value="RFT14943.1"/>
    <property type="molecule type" value="Genomic_DNA"/>
</dbReference>
<feature type="transmembrane region" description="Helical" evidence="7">
    <location>
        <begin position="325"/>
        <end position="343"/>
    </location>
</feature>
<comment type="caution">
    <text evidence="9">The sequence shown here is derived from an EMBL/GenBank/DDBJ whole genome shotgun (WGS) entry which is preliminary data.</text>
</comment>
<keyword evidence="4 7" id="KW-0812">Transmembrane</keyword>
<keyword evidence="3" id="KW-0808">Transferase</keyword>
<feature type="transmembrane region" description="Helical" evidence="7">
    <location>
        <begin position="137"/>
        <end position="154"/>
    </location>
</feature>
<reference evidence="9 10" key="1">
    <citation type="submission" date="2018-08" db="EMBL/GenBank/DDBJ databases">
        <title>Genome analysis of the thermophilic bacterium of the candidate phylum Aminicenantes from deep subsurface aquifer revealed its physiology and ecological role.</title>
        <authorList>
            <person name="Kadnikov V.V."/>
            <person name="Mardanov A.V."/>
            <person name="Beletsky A.V."/>
            <person name="Karnachuk O.V."/>
            <person name="Ravin N.V."/>
        </authorList>
    </citation>
    <scope>NUCLEOTIDE SEQUENCE [LARGE SCALE GENOMIC DNA]</scope>
    <source>
        <strain evidence="9">BY38</strain>
    </source>
</reference>
<dbReference type="GO" id="GO:0016020">
    <property type="term" value="C:membrane"/>
    <property type="evidence" value="ECO:0007669"/>
    <property type="project" value="InterPro"/>
</dbReference>
<proteinExistence type="predicted"/>
<feature type="transmembrane region" description="Helical" evidence="7">
    <location>
        <begin position="294"/>
        <end position="313"/>
    </location>
</feature>
<gene>
    <name evidence="9" type="ORF">OP8BY_1143</name>
</gene>
<feature type="transmembrane region" description="Helical" evidence="7">
    <location>
        <begin position="114"/>
        <end position="130"/>
    </location>
</feature>
<dbReference type="PANTHER" id="PTHR41710">
    <property type="entry name" value="GLYCOSYL TRANSFERASE, FAMILY 39"/>
    <property type="match status" value="1"/>
</dbReference>
<evidence type="ECO:0000313" key="9">
    <source>
        <dbReference type="EMBL" id="RFT14943.1"/>
    </source>
</evidence>
<feature type="transmembrane region" description="Helical" evidence="7">
    <location>
        <begin position="180"/>
        <end position="199"/>
    </location>
</feature>
<feature type="transmembrane region" description="Helical" evidence="7">
    <location>
        <begin position="349"/>
        <end position="371"/>
    </location>
</feature>